<evidence type="ECO:0000313" key="3">
    <source>
        <dbReference type="EMBL" id="HIW79385.1"/>
    </source>
</evidence>
<evidence type="ECO:0000256" key="1">
    <source>
        <dbReference type="ARBA" id="ARBA00022670"/>
    </source>
</evidence>
<dbReference type="InterPro" id="IPR019756">
    <property type="entry name" value="Pept_S26A_signal_pept_1_Ser-AS"/>
</dbReference>
<accession>A0A9D1R203</accession>
<comment type="caution">
    <text evidence="3">The sequence shown here is derived from an EMBL/GenBank/DDBJ whole genome shotgun (WGS) entry which is preliminary data.</text>
</comment>
<dbReference type="EMBL" id="DXGI01000361">
    <property type="protein sequence ID" value="HIW79385.1"/>
    <property type="molecule type" value="Genomic_DNA"/>
</dbReference>
<protein>
    <submittedName>
        <fullName evidence="3">Phage repressor protein</fullName>
    </submittedName>
</protein>
<dbReference type="GO" id="GO:0006508">
    <property type="term" value="P:proteolysis"/>
    <property type="evidence" value="ECO:0007669"/>
    <property type="project" value="UniProtKB-KW"/>
</dbReference>
<keyword evidence="2" id="KW-0378">Hydrolase</keyword>
<reference evidence="3" key="2">
    <citation type="submission" date="2021-04" db="EMBL/GenBank/DDBJ databases">
        <authorList>
            <person name="Gilroy R."/>
        </authorList>
    </citation>
    <scope>NUCLEOTIDE SEQUENCE</scope>
    <source>
        <strain evidence="3">ChiSxjej5B17-1746</strain>
    </source>
</reference>
<evidence type="ECO:0000313" key="4">
    <source>
        <dbReference type="Proteomes" id="UP000824264"/>
    </source>
</evidence>
<dbReference type="CDD" id="cd06462">
    <property type="entry name" value="Peptidase_S24_S26"/>
    <property type="match status" value="1"/>
</dbReference>
<dbReference type="AlphaFoldDB" id="A0A9D1R203"/>
<keyword evidence="1" id="KW-0645">Protease</keyword>
<dbReference type="PROSITE" id="PS00501">
    <property type="entry name" value="SPASE_I_1"/>
    <property type="match status" value="1"/>
</dbReference>
<dbReference type="SUPFAM" id="SSF51306">
    <property type="entry name" value="LexA/Signal peptidase"/>
    <property type="match status" value="1"/>
</dbReference>
<organism evidence="3 4">
    <name type="scientific">Candidatus Bilophila faecipullorum</name>
    <dbReference type="NCBI Taxonomy" id="2838482"/>
    <lineage>
        <taxon>Bacteria</taxon>
        <taxon>Pseudomonadati</taxon>
        <taxon>Thermodesulfobacteriota</taxon>
        <taxon>Desulfovibrionia</taxon>
        <taxon>Desulfovibrionales</taxon>
        <taxon>Desulfovibrionaceae</taxon>
        <taxon>Bilophila</taxon>
    </lineage>
</organism>
<sequence>MKSLLDSALSALRSYIEKKHDGNVASAARELDISVPTLHTWMKGTRIPSFSKMAPLLEKIGAYIVSPDERQGTARDVCFVEARTVPAGEHLESPDMEEYLAVPLVEEVGAGPGLIPQGQLIAWFLVWRHQRAIQHKRDLIAVRIGKHSTSMIPTLRPQDIVLVDRQDTDVQNFTGRIMLVMDPDGCGKIKRVASEHQPRKRDYRITYYSDNAVENPPEVYSLMEDFQGDWTKAVVGRVVWAWSDVSCK</sequence>
<name>A0A9D1R203_9BACT</name>
<gene>
    <name evidence="3" type="ORF">H9874_09625</name>
</gene>
<proteinExistence type="predicted"/>
<dbReference type="Gene3D" id="2.10.109.10">
    <property type="entry name" value="Umud Fragment, subunit A"/>
    <property type="match status" value="1"/>
</dbReference>
<dbReference type="GO" id="GO:0016020">
    <property type="term" value="C:membrane"/>
    <property type="evidence" value="ECO:0007669"/>
    <property type="project" value="InterPro"/>
</dbReference>
<dbReference type="InterPro" id="IPR036286">
    <property type="entry name" value="LexA/Signal_pep-like_sf"/>
</dbReference>
<dbReference type="GO" id="GO:0004252">
    <property type="term" value="F:serine-type endopeptidase activity"/>
    <property type="evidence" value="ECO:0007669"/>
    <property type="project" value="InterPro"/>
</dbReference>
<evidence type="ECO:0000256" key="2">
    <source>
        <dbReference type="ARBA" id="ARBA00022801"/>
    </source>
</evidence>
<dbReference type="Proteomes" id="UP000824264">
    <property type="component" value="Unassembled WGS sequence"/>
</dbReference>
<reference evidence="3" key="1">
    <citation type="journal article" date="2021" name="PeerJ">
        <title>Extensive microbial diversity within the chicken gut microbiome revealed by metagenomics and culture.</title>
        <authorList>
            <person name="Gilroy R."/>
            <person name="Ravi A."/>
            <person name="Getino M."/>
            <person name="Pursley I."/>
            <person name="Horton D.L."/>
            <person name="Alikhan N.F."/>
            <person name="Baker D."/>
            <person name="Gharbi K."/>
            <person name="Hall N."/>
            <person name="Watson M."/>
            <person name="Adriaenssens E.M."/>
            <person name="Foster-Nyarko E."/>
            <person name="Jarju S."/>
            <person name="Secka A."/>
            <person name="Antonio M."/>
            <person name="Oren A."/>
            <person name="Chaudhuri R.R."/>
            <person name="La Ragione R."/>
            <person name="Hildebrand F."/>
            <person name="Pallen M.J."/>
        </authorList>
    </citation>
    <scope>NUCLEOTIDE SEQUENCE</scope>
    <source>
        <strain evidence="3">ChiSxjej5B17-1746</strain>
    </source>
</reference>